<dbReference type="Pfam" id="PF10698">
    <property type="entry name" value="DUF2505"/>
    <property type="match status" value="1"/>
</dbReference>
<gene>
    <name evidence="1" type="ORF">GCM10022223_40970</name>
</gene>
<evidence type="ECO:0008006" key="3">
    <source>
        <dbReference type="Google" id="ProtNLM"/>
    </source>
</evidence>
<comment type="caution">
    <text evidence="1">The sequence shown here is derived from an EMBL/GenBank/DDBJ whole genome shotgun (WGS) entry which is preliminary data.</text>
</comment>
<evidence type="ECO:0000313" key="1">
    <source>
        <dbReference type="EMBL" id="GAA3619909.1"/>
    </source>
</evidence>
<protein>
    <recommendedName>
        <fullName evidence="3">DUF2505 domain-containing protein</fullName>
    </recommendedName>
</protein>
<keyword evidence="2" id="KW-1185">Reference proteome</keyword>
<accession>A0ABP6ZVR6</accession>
<evidence type="ECO:0000313" key="2">
    <source>
        <dbReference type="Proteomes" id="UP001501074"/>
    </source>
</evidence>
<sequence length="171" mass="19350">MSAQFELGWVYGVSPVVTFRMMTRLEHLAEKARQLSYEDFHVLELRERAGEFRQVSERQAADIMPARRFFGGKSMLTESLVWQQPEWSGARSGEYSVELAAAPQVTIVGQLALEPAGTVGTRFSIAVQLETHGRLGRKGGPEVAESLSQRLQQEHEFRLQWLDRQVPYGSI</sequence>
<dbReference type="Proteomes" id="UP001501074">
    <property type="component" value="Unassembled WGS sequence"/>
</dbReference>
<reference evidence="2" key="1">
    <citation type="journal article" date="2019" name="Int. J. Syst. Evol. Microbiol.">
        <title>The Global Catalogue of Microorganisms (GCM) 10K type strain sequencing project: providing services to taxonomists for standard genome sequencing and annotation.</title>
        <authorList>
            <consortium name="The Broad Institute Genomics Platform"/>
            <consortium name="The Broad Institute Genome Sequencing Center for Infectious Disease"/>
            <person name="Wu L."/>
            <person name="Ma J."/>
        </authorList>
    </citation>
    <scope>NUCLEOTIDE SEQUENCE [LARGE SCALE GENOMIC DNA]</scope>
    <source>
        <strain evidence="2">JCM 16902</strain>
    </source>
</reference>
<dbReference type="RefSeq" id="WP_231480991.1">
    <property type="nucleotide sequence ID" value="NZ_BAAAZO010000006.1"/>
</dbReference>
<organism evidence="1 2">
    <name type="scientific">Kineosporia mesophila</name>
    <dbReference type="NCBI Taxonomy" id="566012"/>
    <lineage>
        <taxon>Bacteria</taxon>
        <taxon>Bacillati</taxon>
        <taxon>Actinomycetota</taxon>
        <taxon>Actinomycetes</taxon>
        <taxon>Kineosporiales</taxon>
        <taxon>Kineosporiaceae</taxon>
        <taxon>Kineosporia</taxon>
    </lineage>
</organism>
<dbReference type="InterPro" id="IPR019639">
    <property type="entry name" value="DUF2505"/>
</dbReference>
<dbReference type="EMBL" id="BAAAZO010000006">
    <property type="protein sequence ID" value="GAA3619909.1"/>
    <property type="molecule type" value="Genomic_DNA"/>
</dbReference>
<proteinExistence type="predicted"/>
<name>A0ABP6ZVR6_9ACTN</name>